<dbReference type="GO" id="GO:0070987">
    <property type="term" value="P:error-free translesion synthesis"/>
    <property type="evidence" value="ECO:0007669"/>
    <property type="project" value="TreeGrafter"/>
</dbReference>
<dbReference type="GO" id="GO:0042276">
    <property type="term" value="P:error-prone translesion synthesis"/>
    <property type="evidence" value="ECO:0007669"/>
    <property type="project" value="TreeGrafter"/>
</dbReference>
<dbReference type="OMA" id="HRRTEIC"/>
<organism evidence="1 2">
    <name type="scientific">Phaseolus vulgaris</name>
    <name type="common">Kidney bean</name>
    <name type="synonym">French bean</name>
    <dbReference type="NCBI Taxonomy" id="3885"/>
    <lineage>
        <taxon>Eukaryota</taxon>
        <taxon>Viridiplantae</taxon>
        <taxon>Streptophyta</taxon>
        <taxon>Embryophyta</taxon>
        <taxon>Tracheophyta</taxon>
        <taxon>Spermatophyta</taxon>
        <taxon>Magnoliopsida</taxon>
        <taxon>eudicotyledons</taxon>
        <taxon>Gunneridae</taxon>
        <taxon>Pentapetalae</taxon>
        <taxon>rosids</taxon>
        <taxon>fabids</taxon>
        <taxon>Fabales</taxon>
        <taxon>Fabaceae</taxon>
        <taxon>Papilionoideae</taxon>
        <taxon>50 kb inversion clade</taxon>
        <taxon>NPAAA clade</taxon>
        <taxon>indigoferoid/millettioid clade</taxon>
        <taxon>Phaseoleae</taxon>
        <taxon>Phaseolus</taxon>
    </lineage>
</organism>
<gene>
    <name evidence="1" type="ORF">PHAVU_002G053400g</name>
</gene>
<dbReference type="EMBL" id="CM002289">
    <property type="protein sequence ID" value="ESW29221.1"/>
    <property type="molecule type" value="Genomic_DNA"/>
</dbReference>
<protein>
    <submittedName>
        <fullName evidence="1">Uncharacterized protein</fullName>
    </submittedName>
</protein>
<dbReference type="PANTHER" id="PTHR45990">
    <property type="entry name" value="DNA REPAIR PROTEIN REV1"/>
    <property type="match status" value="1"/>
</dbReference>
<dbReference type="AlphaFoldDB" id="V7CK09"/>
<dbReference type="GO" id="GO:0017125">
    <property type="term" value="F:deoxycytidyl transferase activity"/>
    <property type="evidence" value="ECO:0007669"/>
    <property type="project" value="TreeGrafter"/>
</dbReference>
<sequence length="212" mass="24097">MPYSACGPNFKVIHHSSFENNDLLPSSLSQVDGSVFQQLPEDLKADILEQLPAHRRTEICSSVVIPPIENNSLSVGVEISDNSPISSYNDSLWVGNPPNWVGKFKGSSCLILKKLAKMYFRSGLASTLSSVLHQNISEFCELNLAQQFSDETVNIMCDLLREYIKLRIERDIEESYICFRLLKRQLLMSIMEGLYFYHHSSTQTYKILTLLL</sequence>
<dbReference type="SMR" id="V7CK09"/>
<dbReference type="GO" id="GO:0003887">
    <property type="term" value="F:DNA-directed DNA polymerase activity"/>
    <property type="evidence" value="ECO:0007669"/>
    <property type="project" value="TreeGrafter"/>
</dbReference>
<dbReference type="GO" id="GO:0005634">
    <property type="term" value="C:nucleus"/>
    <property type="evidence" value="ECO:0007669"/>
    <property type="project" value="TreeGrafter"/>
</dbReference>
<dbReference type="eggNOG" id="KOG2093">
    <property type="taxonomic scope" value="Eukaryota"/>
</dbReference>
<proteinExistence type="predicted"/>
<dbReference type="Proteomes" id="UP000000226">
    <property type="component" value="Chromosome 2"/>
</dbReference>
<keyword evidence="2" id="KW-1185">Reference proteome</keyword>
<dbReference type="Gramene" id="ESW29221">
    <property type="protein sequence ID" value="ESW29221"/>
    <property type="gene ID" value="PHAVU_002G053400g"/>
</dbReference>
<dbReference type="PANTHER" id="PTHR45990:SF1">
    <property type="entry name" value="DNA REPAIR PROTEIN REV1"/>
    <property type="match status" value="1"/>
</dbReference>
<dbReference type="STRING" id="3885.V7CK09"/>
<reference evidence="2" key="1">
    <citation type="journal article" date="2014" name="Nat. Genet.">
        <title>A reference genome for common bean and genome-wide analysis of dual domestications.</title>
        <authorList>
            <person name="Schmutz J."/>
            <person name="McClean P.E."/>
            <person name="Mamidi S."/>
            <person name="Wu G.A."/>
            <person name="Cannon S.B."/>
            <person name="Grimwood J."/>
            <person name="Jenkins J."/>
            <person name="Shu S."/>
            <person name="Song Q."/>
            <person name="Chavarro C."/>
            <person name="Torres-Torres M."/>
            <person name="Geffroy V."/>
            <person name="Moghaddam S.M."/>
            <person name="Gao D."/>
            <person name="Abernathy B."/>
            <person name="Barry K."/>
            <person name="Blair M."/>
            <person name="Brick M.A."/>
            <person name="Chovatia M."/>
            <person name="Gepts P."/>
            <person name="Goodstein D.M."/>
            <person name="Gonzales M."/>
            <person name="Hellsten U."/>
            <person name="Hyten D.L."/>
            <person name="Jia G."/>
            <person name="Kelly J.D."/>
            <person name="Kudrna D."/>
            <person name="Lee R."/>
            <person name="Richard M.M."/>
            <person name="Miklas P.N."/>
            <person name="Osorno J.M."/>
            <person name="Rodrigues J."/>
            <person name="Thareau V."/>
            <person name="Urrea C.A."/>
            <person name="Wang M."/>
            <person name="Yu Y."/>
            <person name="Zhang M."/>
            <person name="Wing R.A."/>
            <person name="Cregan P.B."/>
            <person name="Rokhsar D.S."/>
            <person name="Jackson S.A."/>
        </authorList>
    </citation>
    <scope>NUCLEOTIDE SEQUENCE [LARGE SCALE GENOMIC DNA]</scope>
    <source>
        <strain evidence="2">cv. G19833</strain>
    </source>
</reference>
<name>V7CK09_PHAVU</name>
<accession>V7CK09</accession>
<evidence type="ECO:0000313" key="1">
    <source>
        <dbReference type="EMBL" id="ESW29221.1"/>
    </source>
</evidence>
<evidence type="ECO:0000313" key="2">
    <source>
        <dbReference type="Proteomes" id="UP000000226"/>
    </source>
</evidence>
<dbReference type="OrthoDB" id="427711at2759"/>